<gene>
    <name evidence="4" type="ORF">GPECTOR_70g500</name>
</gene>
<keyword evidence="2" id="KW-0812">Transmembrane</keyword>
<proteinExistence type="inferred from homology"/>
<comment type="similarity">
    <text evidence="1">Belongs to the drug/metabolite transporter (DMT) superfamily. Plant drug/metabolite exporter (P-DME) (TC 2.A.7.4) family.</text>
</comment>
<name>A0A150G315_GONPE</name>
<dbReference type="Proteomes" id="UP000075714">
    <property type="component" value="Unassembled WGS sequence"/>
</dbReference>
<feature type="transmembrane region" description="Helical" evidence="2">
    <location>
        <begin position="97"/>
        <end position="120"/>
    </location>
</feature>
<dbReference type="InterPro" id="IPR000620">
    <property type="entry name" value="EamA_dom"/>
</dbReference>
<dbReference type="InterPro" id="IPR037185">
    <property type="entry name" value="EmrE-like"/>
</dbReference>
<comment type="caution">
    <text evidence="4">The sequence shown here is derived from an EMBL/GenBank/DDBJ whole genome shotgun (WGS) entry which is preliminary data.</text>
</comment>
<protein>
    <recommendedName>
        <fullName evidence="3">EamA domain-containing protein</fullName>
    </recommendedName>
</protein>
<evidence type="ECO:0000313" key="5">
    <source>
        <dbReference type="Proteomes" id="UP000075714"/>
    </source>
</evidence>
<feature type="transmembrane region" description="Helical" evidence="2">
    <location>
        <begin position="12"/>
        <end position="32"/>
    </location>
</feature>
<sequence length="156" mass="17233">MSAAWQQEPGTVLIIGVAIIWSVTASLDKLGVITAPSIWVYFAVQRLAIGVASLAYILAISPRLLLLLRDHFWVLLAVSAMELAAVVFFLLAVQHLLVSYVVAIKRCNVLFSTLLGALIFRESVRSRLPYIFLMLLGMMLIVLEPGAHSFVQSHTR</sequence>
<dbReference type="EMBL" id="LSYV01000071">
    <property type="protein sequence ID" value="KXZ44269.1"/>
    <property type="molecule type" value="Genomic_DNA"/>
</dbReference>
<dbReference type="OrthoDB" id="153646at2759"/>
<organism evidence="4 5">
    <name type="scientific">Gonium pectorale</name>
    <name type="common">Green alga</name>
    <dbReference type="NCBI Taxonomy" id="33097"/>
    <lineage>
        <taxon>Eukaryota</taxon>
        <taxon>Viridiplantae</taxon>
        <taxon>Chlorophyta</taxon>
        <taxon>core chlorophytes</taxon>
        <taxon>Chlorophyceae</taxon>
        <taxon>CS clade</taxon>
        <taxon>Chlamydomonadales</taxon>
        <taxon>Volvocaceae</taxon>
        <taxon>Gonium</taxon>
    </lineage>
</organism>
<accession>A0A150G315</accession>
<dbReference type="AlphaFoldDB" id="A0A150G315"/>
<keyword evidence="2" id="KW-0472">Membrane</keyword>
<feature type="transmembrane region" description="Helical" evidence="2">
    <location>
        <begin position="38"/>
        <end position="60"/>
    </location>
</feature>
<feature type="transmembrane region" description="Helical" evidence="2">
    <location>
        <begin position="72"/>
        <end position="91"/>
    </location>
</feature>
<keyword evidence="5" id="KW-1185">Reference proteome</keyword>
<evidence type="ECO:0000256" key="2">
    <source>
        <dbReference type="SAM" id="Phobius"/>
    </source>
</evidence>
<evidence type="ECO:0000313" key="4">
    <source>
        <dbReference type="EMBL" id="KXZ44269.1"/>
    </source>
</evidence>
<evidence type="ECO:0000259" key="3">
    <source>
        <dbReference type="Pfam" id="PF00892"/>
    </source>
</evidence>
<feature type="domain" description="EamA" evidence="3">
    <location>
        <begin position="10"/>
        <end position="142"/>
    </location>
</feature>
<dbReference type="GO" id="GO:0016020">
    <property type="term" value="C:membrane"/>
    <property type="evidence" value="ECO:0007669"/>
    <property type="project" value="InterPro"/>
</dbReference>
<evidence type="ECO:0000256" key="1">
    <source>
        <dbReference type="ARBA" id="ARBA00007635"/>
    </source>
</evidence>
<dbReference type="SUPFAM" id="SSF103481">
    <property type="entry name" value="Multidrug resistance efflux transporter EmrE"/>
    <property type="match status" value="1"/>
</dbReference>
<reference evidence="5" key="1">
    <citation type="journal article" date="2016" name="Nat. Commun.">
        <title>The Gonium pectorale genome demonstrates co-option of cell cycle regulation during the evolution of multicellularity.</title>
        <authorList>
            <person name="Hanschen E.R."/>
            <person name="Marriage T.N."/>
            <person name="Ferris P.J."/>
            <person name="Hamaji T."/>
            <person name="Toyoda A."/>
            <person name="Fujiyama A."/>
            <person name="Neme R."/>
            <person name="Noguchi H."/>
            <person name="Minakuchi Y."/>
            <person name="Suzuki M."/>
            <person name="Kawai-Toyooka H."/>
            <person name="Smith D.R."/>
            <person name="Sparks H."/>
            <person name="Anderson J."/>
            <person name="Bakaric R."/>
            <person name="Luria V."/>
            <person name="Karger A."/>
            <person name="Kirschner M.W."/>
            <person name="Durand P.M."/>
            <person name="Michod R.E."/>
            <person name="Nozaki H."/>
            <person name="Olson B.J."/>
        </authorList>
    </citation>
    <scope>NUCLEOTIDE SEQUENCE [LARGE SCALE GENOMIC DNA]</scope>
    <source>
        <strain evidence="5">NIES-2863</strain>
    </source>
</reference>
<feature type="transmembrane region" description="Helical" evidence="2">
    <location>
        <begin position="132"/>
        <end position="151"/>
    </location>
</feature>
<keyword evidence="2" id="KW-1133">Transmembrane helix</keyword>
<dbReference type="Pfam" id="PF00892">
    <property type="entry name" value="EamA"/>
    <property type="match status" value="1"/>
</dbReference>